<accession>A0A066VUV9</accession>
<dbReference type="FunCoup" id="A0A066VUV9">
    <property type="interactions" value="330"/>
</dbReference>
<dbReference type="GeneID" id="25263313"/>
<evidence type="ECO:0000313" key="7">
    <source>
        <dbReference type="EMBL" id="KDN42599.1"/>
    </source>
</evidence>
<dbReference type="GO" id="GO:0051010">
    <property type="term" value="F:microtubule plus-end binding"/>
    <property type="evidence" value="ECO:0007669"/>
    <property type="project" value="TreeGrafter"/>
</dbReference>
<dbReference type="HOGENOM" id="CLU_067577_2_0_1"/>
<dbReference type="PROSITE" id="PS50245">
    <property type="entry name" value="CAP_GLY_2"/>
    <property type="match status" value="1"/>
</dbReference>
<dbReference type="SUPFAM" id="SSF54236">
    <property type="entry name" value="Ubiquitin-like"/>
    <property type="match status" value="1"/>
</dbReference>
<gene>
    <name evidence="7" type="ORF">K437DRAFT_248876</name>
</gene>
<dbReference type="Gene3D" id="3.10.20.90">
    <property type="entry name" value="Phosphatidylinositol 3-kinase Catalytic Subunit, Chain A, domain 1"/>
    <property type="match status" value="1"/>
</dbReference>
<comment type="subcellular location">
    <subcellularLocation>
        <location evidence="1">Cytoplasm</location>
    </subcellularLocation>
</comment>
<comment type="caution">
    <text evidence="7">The sequence shown here is derived from an EMBL/GenBank/DDBJ whole genome shotgun (WGS) entry which is preliminary data.</text>
</comment>
<keyword evidence="2" id="KW-0963">Cytoplasm</keyword>
<organism evidence="7 8">
    <name type="scientific">Tilletiaria anomala (strain ATCC 24038 / CBS 436.72 / UBC 951)</name>
    <dbReference type="NCBI Taxonomy" id="1037660"/>
    <lineage>
        <taxon>Eukaryota</taxon>
        <taxon>Fungi</taxon>
        <taxon>Dikarya</taxon>
        <taxon>Basidiomycota</taxon>
        <taxon>Ustilaginomycotina</taxon>
        <taxon>Exobasidiomycetes</taxon>
        <taxon>Georgefischeriales</taxon>
        <taxon>Tilletiariaceae</taxon>
        <taxon>Tilletiaria</taxon>
    </lineage>
</organism>
<dbReference type="InterPro" id="IPR000626">
    <property type="entry name" value="Ubiquitin-like_dom"/>
</dbReference>
<dbReference type="Gene3D" id="2.30.30.190">
    <property type="entry name" value="CAP Gly-rich-like domain"/>
    <property type="match status" value="1"/>
</dbReference>
<dbReference type="Pfam" id="PF14560">
    <property type="entry name" value="Ubiquitin_2"/>
    <property type="match status" value="1"/>
</dbReference>
<comment type="similarity">
    <text evidence="4">Belongs to the TBCB family.</text>
</comment>
<dbReference type="InParanoid" id="A0A066VUV9"/>
<reference evidence="7 8" key="1">
    <citation type="submission" date="2014-05" db="EMBL/GenBank/DDBJ databases">
        <title>Draft genome sequence of a rare smut relative, Tilletiaria anomala UBC 951.</title>
        <authorList>
            <consortium name="DOE Joint Genome Institute"/>
            <person name="Toome M."/>
            <person name="Kuo A."/>
            <person name="Henrissat B."/>
            <person name="Lipzen A."/>
            <person name="Tritt A."/>
            <person name="Yoshinaga Y."/>
            <person name="Zane M."/>
            <person name="Barry K."/>
            <person name="Grigoriev I.V."/>
            <person name="Spatafora J.W."/>
            <person name="Aimea M.C."/>
        </authorList>
    </citation>
    <scope>NUCLEOTIDE SEQUENCE [LARGE SCALE GENOMIC DNA]</scope>
    <source>
        <strain evidence="7 8">UBC 951</strain>
    </source>
</reference>
<evidence type="ECO:0000256" key="4">
    <source>
        <dbReference type="ARBA" id="ARBA00025779"/>
    </source>
</evidence>
<keyword evidence="3" id="KW-0143">Chaperone</keyword>
<evidence type="ECO:0000259" key="6">
    <source>
        <dbReference type="PROSITE" id="PS50245"/>
    </source>
</evidence>
<evidence type="ECO:0000256" key="3">
    <source>
        <dbReference type="ARBA" id="ARBA00023186"/>
    </source>
</evidence>
<evidence type="ECO:0000313" key="8">
    <source>
        <dbReference type="Proteomes" id="UP000027361"/>
    </source>
</evidence>
<dbReference type="GO" id="GO:0005938">
    <property type="term" value="C:cell cortex"/>
    <property type="evidence" value="ECO:0007669"/>
    <property type="project" value="TreeGrafter"/>
</dbReference>
<dbReference type="PANTHER" id="PTHR18916">
    <property type="entry name" value="DYNACTIN 1-RELATED MICROTUBULE-BINDING"/>
    <property type="match status" value="1"/>
</dbReference>
<dbReference type="InterPro" id="IPR029071">
    <property type="entry name" value="Ubiquitin-like_domsf"/>
</dbReference>
<evidence type="ECO:0000256" key="2">
    <source>
        <dbReference type="ARBA" id="ARBA00022490"/>
    </source>
</evidence>
<dbReference type="InterPro" id="IPR000938">
    <property type="entry name" value="CAP-Gly_domain"/>
</dbReference>
<proteinExistence type="inferred from homology"/>
<feature type="domain" description="CAP-Gly" evidence="6">
    <location>
        <begin position="201"/>
        <end position="236"/>
    </location>
</feature>
<dbReference type="InterPro" id="IPR036859">
    <property type="entry name" value="CAP-Gly_dom_sf"/>
</dbReference>
<dbReference type="SMART" id="SM01052">
    <property type="entry name" value="CAP_GLY"/>
    <property type="match status" value="1"/>
</dbReference>
<keyword evidence="8" id="KW-1185">Reference proteome</keyword>
<dbReference type="Proteomes" id="UP000027361">
    <property type="component" value="Unassembled WGS sequence"/>
</dbReference>
<dbReference type="Pfam" id="PF01302">
    <property type="entry name" value="CAP_GLY"/>
    <property type="match status" value="1"/>
</dbReference>
<protein>
    <recommendedName>
        <fullName evidence="6">CAP-Gly domain-containing protein</fullName>
    </recommendedName>
</protein>
<dbReference type="PANTHER" id="PTHR18916:SF85">
    <property type="entry name" value="TUBULIN-FOLDING COFACTOR B"/>
    <property type="match status" value="1"/>
</dbReference>
<dbReference type="RefSeq" id="XP_013242099.1">
    <property type="nucleotide sequence ID" value="XM_013386645.1"/>
</dbReference>
<dbReference type="GO" id="GO:0031122">
    <property type="term" value="P:cytoplasmic microtubule organization"/>
    <property type="evidence" value="ECO:0007669"/>
    <property type="project" value="TreeGrafter"/>
</dbReference>
<dbReference type="AlphaFoldDB" id="A0A066VUV9"/>
<evidence type="ECO:0000256" key="5">
    <source>
        <dbReference type="SAM" id="MobiDB-lite"/>
    </source>
</evidence>
<dbReference type="GO" id="GO:0005634">
    <property type="term" value="C:nucleus"/>
    <property type="evidence" value="ECO:0007669"/>
    <property type="project" value="TreeGrafter"/>
</dbReference>
<sequence>MATINLFIHSPGSAISSERRLPSTVPLHQLKGQLERITGVPPMDQVLSLHSARTDDPDVRAVLIAQLQGDDKSLEDYGVREGMSIKVQDTRPAPLANQFLDDSQVEKFELSEEAYAQRRDTVLAYKQRNKMGRFDPSHPSNDASSASSNAAKYCEPLPPDFKLGARCEVDTVASGAGKRGTVRFIGETEFGAGPGAAAAGGKWIGVEYDEPVGKNDGSVAGKRYFSCRLKYGGFARPDKVKVGDYPEEEIDLEDDDAEL</sequence>
<dbReference type="OMA" id="DQYEQRT"/>
<dbReference type="GO" id="GO:0035371">
    <property type="term" value="C:microtubule plus-end"/>
    <property type="evidence" value="ECO:0007669"/>
    <property type="project" value="TreeGrafter"/>
</dbReference>
<dbReference type="SUPFAM" id="SSF74924">
    <property type="entry name" value="Cap-Gly domain"/>
    <property type="match status" value="1"/>
</dbReference>
<dbReference type="EMBL" id="JMSN01000068">
    <property type="protein sequence ID" value="KDN42599.1"/>
    <property type="molecule type" value="Genomic_DNA"/>
</dbReference>
<feature type="region of interest" description="Disordered" evidence="5">
    <location>
        <begin position="131"/>
        <end position="150"/>
    </location>
</feature>
<dbReference type="STRING" id="1037660.A0A066VUV9"/>
<dbReference type="OrthoDB" id="5295208at2759"/>
<name>A0A066VUV9_TILAU</name>
<evidence type="ECO:0000256" key="1">
    <source>
        <dbReference type="ARBA" id="ARBA00004496"/>
    </source>
</evidence>
<dbReference type="PROSITE" id="PS00845">
    <property type="entry name" value="CAP_GLY_1"/>
    <property type="match status" value="1"/>
</dbReference>
<feature type="compositionally biased region" description="Low complexity" evidence="5">
    <location>
        <begin position="137"/>
        <end position="150"/>
    </location>
</feature>